<reference evidence="8 9" key="1">
    <citation type="submission" date="2023-11" db="EMBL/GenBank/DDBJ databases">
        <title>Draft genome of Azohydromonas lata strain H1 (DSM1123), a polyhydroxyalkanoate producer.</title>
        <authorList>
            <person name="Traversa D."/>
            <person name="D'Addabbo P."/>
            <person name="Pazzani C."/>
            <person name="Manzari C."/>
            <person name="Chiara M."/>
            <person name="Scrascia M."/>
        </authorList>
    </citation>
    <scope>NUCLEOTIDE SEQUENCE [LARGE SCALE GENOMIC DNA]</scope>
    <source>
        <strain evidence="8 9">H1</strain>
    </source>
</reference>
<evidence type="ECO:0000256" key="1">
    <source>
        <dbReference type="ARBA" id="ARBA00004651"/>
    </source>
</evidence>
<gene>
    <name evidence="8" type="primary">epsF</name>
    <name evidence="8" type="ORF">SM757_03200</name>
</gene>
<accession>A0ABU5I9D4</accession>
<evidence type="ECO:0000313" key="9">
    <source>
        <dbReference type="Proteomes" id="UP001293718"/>
    </source>
</evidence>
<dbReference type="EMBL" id="JAXOJX010000002">
    <property type="protein sequence ID" value="MDZ5455573.1"/>
    <property type="molecule type" value="Genomic_DNA"/>
</dbReference>
<evidence type="ECO:0000256" key="6">
    <source>
        <dbReference type="SAM" id="Phobius"/>
    </source>
</evidence>
<organism evidence="8 9">
    <name type="scientific">Azohydromonas lata</name>
    <dbReference type="NCBI Taxonomy" id="45677"/>
    <lineage>
        <taxon>Bacteria</taxon>
        <taxon>Pseudomonadati</taxon>
        <taxon>Pseudomonadota</taxon>
        <taxon>Betaproteobacteria</taxon>
        <taxon>Burkholderiales</taxon>
        <taxon>Sphaerotilaceae</taxon>
        <taxon>Azohydromonas</taxon>
    </lineage>
</organism>
<dbReference type="PANTHER" id="PTHR32309">
    <property type="entry name" value="TYROSINE-PROTEIN KINASE"/>
    <property type="match status" value="1"/>
</dbReference>
<dbReference type="Gene3D" id="1.10.287.1490">
    <property type="match status" value="1"/>
</dbReference>
<dbReference type="Proteomes" id="UP001293718">
    <property type="component" value="Unassembled WGS sequence"/>
</dbReference>
<feature type="transmembrane region" description="Helical" evidence="6">
    <location>
        <begin position="12"/>
        <end position="35"/>
    </location>
</feature>
<keyword evidence="2" id="KW-1003">Cell membrane</keyword>
<protein>
    <submittedName>
        <fullName evidence="8">Chain length determinant protein EpsF</fullName>
    </submittedName>
</protein>
<keyword evidence="3 6" id="KW-0812">Transmembrane</keyword>
<evidence type="ECO:0000313" key="8">
    <source>
        <dbReference type="EMBL" id="MDZ5455573.1"/>
    </source>
</evidence>
<feature type="transmembrane region" description="Helical" evidence="6">
    <location>
        <begin position="396"/>
        <end position="418"/>
    </location>
</feature>
<comment type="subcellular location">
    <subcellularLocation>
        <location evidence="1">Cell membrane</location>
        <topology evidence="1">Multi-pass membrane protein</topology>
    </subcellularLocation>
</comment>
<keyword evidence="4 6" id="KW-1133">Transmembrane helix</keyword>
<comment type="caution">
    <text evidence="8">The sequence shown here is derived from an EMBL/GenBank/DDBJ whole genome shotgun (WGS) entry which is preliminary data.</text>
</comment>
<keyword evidence="5 6" id="KW-0472">Membrane</keyword>
<feature type="domain" description="Polysaccharide chain length determinant N-terminal" evidence="7">
    <location>
        <begin position="3"/>
        <end position="87"/>
    </location>
</feature>
<keyword evidence="9" id="KW-1185">Reference proteome</keyword>
<dbReference type="InterPro" id="IPR017468">
    <property type="entry name" value="Chain_len_reg_EpsF"/>
</dbReference>
<dbReference type="NCBIfam" id="TIGR03017">
    <property type="entry name" value="EpsF"/>
    <property type="match status" value="1"/>
</dbReference>
<dbReference type="InterPro" id="IPR003856">
    <property type="entry name" value="LPS_length_determ_N"/>
</dbReference>
<proteinExistence type="predicted"/>
<evidence type="ECO:0000256" key="3">
    <source>
        <dbReference type="ARBA" id="ARBA00022692"/>
    </source>
</evidence>
<name>A0ABU5I9D4_9BURK</name>
<dbReference type="Pfam" id="PF02706">
    <property type="entry name" value="Wzz"/>
    <property type="match status" value="1"/>
</dbReference>
<dbReference type="InterPro" id="IPR050445">
    <property type="entry name" value="Bact_polysacc_biosynth/exp"/>
</dbReference>
<dbReference type="RefSeq" id="WP_066331839.1">
    <property type="nucleotide sequence ID" value="NZ_JAXOJX010000002.1"/>
</dbReference>
<evidence type="ECO:0000259" key="7">
    <source>
        <dbReference type="Pfam" id="PF02706"/>
    </source>
</evidence>
<evidence type="ECO:0000256" key="4">
    <source>
        <dbReference type="ARBA" id="ARBA00022989"/>
    </source>
</evidence>
<dbReference type="PANTHER" id="PTHR32309:SF13">
    <property type="entry name" value="FERRIC ENTEROBACTIN TRANSPORT PROTEIN FEPE"/>
    <property type="match status" value="1"/>
</dbReference>
<evidence type="ECO:0000256" key="2">
    <source>
        <dbReference type="ARBA" id="ARBA00022475"/>
    </source>
</evidence>
<evidence type="ECO:0000256" key="5">
    <source>
        <dbReference type="ARBA" id="ARBA00023136"/>
    </source>
</evidence>
<sequence>MSIAQFFAILVARWKVVLAVLLATVAATIGISLLMPKTYTGTASVLVQVATPDPIVGMSLASQLVPQVITSQVEILNSDRVAQRVVRILKLNENPDLRSQWQEVTQGVGSFEAWLGDMLQINLQVVPGQSNIIMVNYKSPDRKLAAATANAFVKAYLETALELRVDPARQSTAFFDERAKSLRAQVDKAQAALSKYQQDNGIVATDERIDIETARLNELSSQLVAVQALSAETTSRQAAANVASDRVQDVLTNGVVSGLRAELSRQEATLSQLTSRLGDNHPQVQEAKASINGLRARIDTEVARVAGGVAVSSRINRSREAEIRAAVETQRDRVLKLKAQRDGMASLLRDVDNAQKAYDTVLARLNTTSIESQATITNLVEFSRANEPIEPSSPLLLLNTIVAIFVGSILAVGVALMLEFMNRRVRSPNDVVQLADLSVIGFLPKPDRKNWFRGNRSTSMQTRLVGYQGKAV</sequence>